<evidence type="ECO:0000256" key="1">
    <source>
        <dbReference type="PROSITE-ProRule" id="PRU00339"/>
    </source>
</evidence>
<protein>
    <submittedName>
        <fullName evidence="2">Tetratricopeptide repeat protein</fullName>
    </submittedName>
</protein>
<proteinExistence type="predicted"/>
<gene>
    <name evidence="2" type="ORF">OESDEN_11850</name>
</gene>
<dbReference type="GO" id="GO:0035269">
    <property type="term" value="P:protein O-linked glycosylation via mannose"/>
    <property type="evidence" value="ECO:0007669"/>
    <property type="project" value="TreeGrafter"/>
</dbReference>
<keyword evidence="3" id="KW-1185">Reference proteome</keyword>
<dbReference type="InterPro" id="IPR019734">
    <property type="entry name" value="TPR_rpt"/>
</dbReference>
<dbReference type="SMART" id="SM00028">
    <property type="entry name" value="TPR"/>
    <property type="match status" value="5"/>
</dbReference>
<dbReference type="InterPro" id="IPR052384">
    <property type="entry name" value="TMTC_O-mannosyltransferase"/>
</dbReference>
<dbReference type="Pfam" id="PF13424">
    <property type="entry name" value="TPR_12"/>
    <property type="match status" value="1"/>
</dbReference>
<dbReference type="Pfam" id="PF13181">
    <property type="entry name" value="TPR_8"/>
    <property type="match status" value="1"/>
</dbReference>
<dbReference type="EMBL" id="KN555993">
    <property type="protein sequence ID" value="KHJ88357.1"/>
    <property type="molecule type" value="Genomic_DNA"/>
</dbReference>
<dbReference type="PANTHER" id="PTHR44216">
    <property type="entry name" value="PROTEIN O-MANNOSYL-TRANSFERASE TMTC2"/>
    <property type="match status" value="1"/>
</dbReference>
<dbReference type="PANTHER" id="PTHR44216:SF3">
    <property type="entry name" value="PROTEIN O-MANNOSYL-TRANSFERASE TMTC2"/>
    <property type="match status" value="1"/>
</dbReference>
<dbReference type="Pfam" id="PF13414">
    <property type="entry name" value="TPR_11"/>
    <property type="match status" value="1"/>
</dbReference>
<dbReference type="AlphaFoldDB" id="A0A0B1SXW2"/>
<feature type="repeat" description="TPR" evidence="1">
    <location>
        <begin position="137"/>
        <end position="170"/>
    </location>
</feature>
<dbReference type="PROSITE" id="PS50005">
    <property type="entry name" value="TPR"/>
    <property type="match status" value="3"/>
</dbReference>
<dbReference type="Gene3D" id="1.25.40.10">
    <property type="entry name" value="Tetratricopeptide repeat domain"/>
    <property type="match status" value="2"/>
</dbReference>
<evidence type="ECO:0000313" key="3">
    <source>
        <dbReference type="Proteomes" id="UP000053660"/>
    </source>
</evidence>
<feature type="repeat" description="TPR" evidence="1">
    <location>
        <begin position="316"/>
        <end position="349"/>
    </location>
</feature>
<dbReference type="Proteomes" id="UP000053660">
    <property type="component" value="Unassembled WGS sequence"/>
</dbReference>
<evidence type="ECO:0000313" key="2">
    <source>
        <dbReference type="EMBL" id="KHJ88357.1"/>
    </source>
</evidence>
<dbReference type="SUPFAM" id="SSF48452">
    <property type="entry name" value="TPR-like"/>
    <property type="match status" value="2"/>
</dbReference>
<reference evidence="2 3" key="1">
    <citation type="submission" date="2014-03" db="EMBL/GenBank/DDBJ databases">
        <title>Draft genome of the hookworm Oesophagostomum dentatum.</title>
        <authorList>
            <person name="Mitreva M."/>
        </authorList>
    </citation>
    <scope>NUCLEOTIDE SEQUENCE [LARGE SCALE GENOMIC DNA]</scope>
    <source>
        <strain evidence="2 3">OD-Hann</strain>
    </source>
</reference>
<sequence>MRSSGGLTGSTFELMIQFGRLFTLSSAFLLLTLYATRTYSRNLDWRDEESLYRSALHLNPPKGRGLLYQDRRNFTPAVKCYENAVKYRKTFATAYLNLGDVHQQRGKDDLAATTWDACSRIDGSMVKAQRDHRQAQTSCRLRLGRLLYRKKNYSEARKILEEAVHAAPSSYQFLASLWFSLGEVYDAQGQDHKAEEAFRTALQTAPEHVPSMLTLGYLKNKQNQTLESNRWFSQALAVSSDSVEVYHHIGTAAALRHNITLKGDVIEAEAAYTAALNLSATHMETLRALGTLLREQGKYDKCEEVLETLQSHHPSAESFGDYGAILHLNGKLKKAKEFYEKSLTLNPNSSIVRENLGKLLRKMSSTGIESKQGVTRR</sequence>
<dbReference type="OrthoDB" id="1658288at2759"/>
<dbReference type="GO" id="GO:0000030">
    <property type="term" value="F:mannosyltransferase activity"/>
    <property type="evidence" value="ECO:0007669"/>
    <property type="project" value="TreeGrafter"/>
</dbReference>
<organism evidence="2 3">
    <name type="scientific">Oesophagostomum dentatum</name>
    <name type="common">Nodular worm</name>
    <dbReference type="NCBI Taxonomy" id="61180"/>
    <lineage>
        <taxon>Eukaryota</taxon>
        <taxon>Metazoa</taxon>
        <taxon>Ecdysozoa</taxon>
        <taxon>Nematoda</taxon>
        <taxon>Chromadorea</taxon>
        <taxon>Rhabditida</taxon>
        <taxon>Rhabditina</taxon>
        <taxon>Rhabditomorpha</taxon>
        <taxon>Strongyloidea</taxon>
        <taxon>Strongylidae</taxon>
        <taxon>Oesophagostomum</taxon>
    </lineage>
</organism>
<name>A0A0B1SXW2_OESDE</name>
<feature type="repeat" description="TPR" evidence="1">
    <location>
        <begin position="175"/>
        <end position="208"/>
    </location>
</feature>
<dbReference type="GO" id="GO:0005789">
    <property type="term" value="C:endoplasmic reticulum membrane"/>
    <property type="evidence" value="ECO:0007669"/>
    <property type="project" value="TreeGrafter"/>
</dbReference>
<keyword evidence="1" id="KW-0802">TPR repeat</keyword>
<accession>A0A0B1SXW2</accession>
<dbReference type="InterPro" id="IPR011990">
    <property type="entry name" value="TPR-like_helical_dom_sf"/>
</dbReference>